<name>M6UHQ9_9LEPT</name>
<reference evidence="1 2" key="1">
    <citation type="submission" date="2013-01" db="EMBL/GenBank/DDBJ databases">
        <authorList>
            <person name="Harkins D.M."/>
            <person name="Durkin A.S."/>
            <person name="Brinkac L.M."/>
            <person name="Haft D.H."/>
            <person name="Selengut J.D."/>
            <person name="Sanka R."/>
            <person name="DePew J."/>
            <person name="Purushe J."/>
            <person name="Matthias M.A."/>
            <person name="Vinetz J.M."/>
            <person name="Sutton G.G."/>
            <person name="Nierman W.C."/>
            <person name="Fouts D.E."/>
        </authorList>
    </citation>
    <scope>NUCLEOTIDE SEQUENCE [LARGE SCALE GENOMIC DNA]</scope>
    <source>
        <strain evidence="1 2">ZUN142</strain>
    </source>
</reference>
<comment type="caution">
    <text evidence="1">The sequence shown here is derived from an EMBL/GenBank/DDBJ whole genome shotgun (WGS) entry which is preliminary data.</text>
</comment>
<protein>
    <submittedName>
        <fullName evidence="1">Uncharacterized protein</fullName>
    </submittedName>
</protein>
<dbReference type="Proteomes" id="UP000012153">
    <property type="component" value="Unassembled WGS sequence"/>
</dbReference>
<evidence type="ECO:0000313" key="2">
    <source>
        <dbReference type="Proteomes" id="UP000012153"/>
    </source>
</evidence>
<proteinExistence type="predicted"/>
<sequence>MIRYKKAGANPACRRRPDQALSFGQVIVKFQNQIQFS</sequence>
<dbReference type="AlphaFoldDB" id="M6UHQ9"/>
<accession>M6UHQ9</accession>
<evidence type="ECO:0000313" key="1">
    <source>
        <dbReference type="EMBL" id="EMO42346.1"/>
    </source>
</evidence>
<organism evidence="1 2">
    <name type="scientific">Leptospira noguchii serovar Autumnalis str. ZUN142</name>
    <dbReference type="NCBI Taxonomy" id="1085540"/>
    <lineage>
        <taxon>Bacteria</taxon>
        <taxon>Pseudomonadati</taxon>
        <taxon>Spirochaetota</taxon>
        <taxon>Spirochaetia</taxon>
        <taxon>Leptospirales</taxon>
        <taxon>Leptospiraceae</taxon>
        <taxon>Leptospira</taxon>
    </lineage>
</organism>
<dbReference type="EMBL" id="AHOP02000013">
    <property type="protein sequence ID" value="EMO42346.1"/>
    <property type="molecule type" value="Genomic_DNA"/>
</dbReference>
<gene>
    <name evidence="1" type="ORF">LEP1GSC186_4578</name>
</gene>